<dbReference type="Gene3D" id="3.40.1710.10">
    <property type="entry name" value="abc type-2 transporter like domain"/>
    <property type="match status" value="1"/>
</dbReference>
<evidence type="ECO:0000256" key="2">
    <source>
        <dbReference type="ARBA" id="ARBA00007783"/>
    </source>
</evidence>
<dbReference type="RefSeq" id="WP_077997252.1">
    <property type="nucleotide sequence ID" value="NZ_CP019655.1"/>
</dbReference>
<feature type="transmembrane region" description="Helical" evidence="8">
    <location>
        <begin position="295"/>
        <end position="313"/>
    </location>
</feature>
<evidence type="ECO:0000256" key="7">
    <source>
        <dbReference type="ARBA" id="ARBA00023136"/>
    </source>
</evidence>
<keyword evidence="5 8" id="KW-0812">Transmembrane</keyword>
<comment type="similarity">
    <text evidence="2">Belongs to the ABC-2 integral membrane protein family.</text>
</comment>
<feature type="transmembrane region" description="Helical" evidence="8">
    <location>
        <begin position="351"/>
        <end position="371"/>
    </location>
</feature>
<dbReference type="EMBL" id="CP019655">
    <property type="protein sequence ID" value="AVF25866.1"/>
    <property type="molecule type" value="Genomic_DNA"/>
</dbReference>
<keyword evidence="7 8" id="KW-0472">Membrane</keyword>
<dbReference type="AlphaFoldDB" id="A0A2L1UCI6"/>
<dbReference type="GeneID" id="64218455"/>
<dbReference type="InterPro" id="IPR047817">
    <property type="entry name" value="ABC2_TM_bact-type"/>
</dbReference>
<dbReference type="Proteomes" id="UP000239833">
    <property type="component" value="Chromosome"/>
</dbReference>
<dbReference type="GO" id="GO:0005886">
    <property type="term" value="C:plasma membrane"/>
    <property type="evidence" value="ECO:0007669"/>
    <property type="project" value="UniProtKB-SubCell"/>
</dbReference>
<proteinExistence type="inferred from homology"/>
<evidence type="ECO:0000256" key="6">
    <source>
        <dbReference type="ARBA" id="ARBA00022989"/>
    </source>
</evidence>
<dbReference type="InterPro" id="IPR013525">
    <property type="entry name" value="ABC2_TM"/>
</dbReference>
<evidence type="ECO:0000313" key="10">
    <source>
        <dbReference type="EMBL" id="AVF25866.1"/>
    </source>
</evidence>
<evidence type="ECO:0000256" key="1">
    <source>
        <dbReference type="ARBA" id="ARBA00004651"/>
    </source>
</evidence>
<reference evidence="11" key="1">
    <citation type="submission" date="2017-02" db="EMBL/GenBank/DDBJ databases">
        <title>Delineation of Paenibacillus larvae strains originating from foulbrood outbreaks.</title>
        <authorList>
            <person name="Beims H."/>
            <person name="Bunk B."/>
            <person name="Sproeer C."/>
            <person name="Mohr K.I."/>
            <person name="Pradella S."/>
            <person name="Guenther G."/>
            <person name="Rohde M."/>
            <person name="von der Ohe W."/>
            <person name="Steinert M."/>
        </authorList>
    </citation>
    <scope>NUCLEOTIDE SEQUENCE [LARGE SCALE GENOMIC DNA]</scope>
    <source>
        <strain evidence="11">Eric_III</strain>
    </source>
</reference>
<evidence type="ECO:0000313" key="11">
    <source>
        <dbReference type="Proteomes" id="UP000239833"/>
    </source>
</evidence>
<keyword evidence="4" id="KW-1003">Cell membrane</keyword>
<dbReference type="PANTHER" id="PTHR30294:SF38">
    <property type="entry name" value="TRANSPORT PERMEASE PROTEIN"/>
    <property type="match status" value="1"/>
</dbReference>
<dbReference type="PANTHER" id="PTHR30294">
    <property type="entry name" value="MEMBRANE COMPONENT OF ABC TRANSPORTER YHHJ-RELATED"/>
    <property type="match status" value="1"/>
</dbReference>
<evidence type="ECO:0000256" key="4">
    <source>
        <dbReference type="ARBA" id="ARBA00022475"/>
    </source>
</evidence>
<accession>A0A2L1UCI6</accession>
<feature type="domain" description="ABC transmembrane type-2" evidence="9">
    <location>
        <begin position="151"/>
        <end position="376"/>
    </location>
</feature>
<sequence length="382" mass="42199">MFISIAKKEIKLLIKEKGTFFWLLVLPILFIVLFGSMSSMKTQAVKIPYMDQDQTTASRQFIQSLEQMKGIQLENKESSSLDEQVQAIKEGKLSALLVLPKGFESRLTSGKEQAELLLYRDGAADAAVAPVQAILQNMAEAYKQNKISGSLAALGKNETEVKQIMLSPLHISEEKENTSSIDVISQIVPGYTVMFVFFVIISMVRRFIKDKENGMTARLSSTPMRSGSYLLGMWLPYLLVVLIQSSVLLGFGHFVYNLHLGDLVAIFCLILALSICVTGIGLVISLFVKSENMGMAFTQLLTMGGAVVGGLWFPADMMPPVLQIIGKCTPQYWAQKGIQDVILRGAHLPDIWLNVSILLAFALVAMVLALFRFGTFMRKAAI</sequence>
<evidence type="ECO:0000256" key="5">
    <source>
        <dbReference type="ARBA" id="ARBA00022692"/>
    </source>
</evidence>
<keyword evidence="3" id="KW-0813">Transport</keyword>
<protein>
    <submittedName>
        <fullName evidence="10">ABC transporter-like protein</fullName>
    </submittedName>
</protein>
<gene>
    <name evidence="10" type="ORF">ERICIII_01686</name>
</gene>
<dbReference type="Pfam" id="PF12698">
    <property type="entry name" value="ABC2_membrane_3"/>
    <property type="match status" value="1"/>
</dbReference>
<evidence type="ECO:0000256" key="3">
    <source>
        <dbReference type="ARBA" id="ARBA00022448"/>
    </source>
</evidence>
<dbReference type="InterPro" id="IPR051449">
    <property type="entry name" value="ABC-2_transporter_component"/>
</dbReference>
<name>A0A2L1UCI6_9BACL</name>
<feature type="transmembrane region" description="Helical" evidence="8">
    <location>
        <begin position="188"/>
        <end position="208"/>
    </location>
</feature>
<keyword evidence="6 8" id="KW-1133">Transmembrane helix</keyword>
<feature type="transmembrane region" description="Helical" evidence="8">
    <location>
        <begin position="20"/>
        <end position="40"/>
    </location>
</feature>
<comment type="subcellular location">
    <subcellularLocation>
        <location evidence="1">Cell membrane</location>
        <topology evidence="1">Multi-pass membrane protein</topology>
    </subcellularLocation>
</comment>
<evidence type="ECO:0000256" key="8">
    <source>
        <dbReference type="SAM" id="Phobius"/>
    </source>
</evidence>
<evidence type="ECO:0000259" key="9">
    <source>
        <dbReference type="PROSITE" id="PS51012"/>
    </source>
</evidence>
<dbReference type="GO" id="GO:0140359">
    <property type="term" value="F:ABC-type transporter activity"/>
    <property type="evidence" value="ECO:0007669"/>
    <property type="project" value="InterPro"/>
</dbReference>
<feature type="transmembrane region" description="Helical" evidence="8">
    <location>
        <begin position="229"/>
        <end position="251"/>
    </location>
</feature>
<organism evidence="10 11">
    <name type="scientific">Paenibacillus larvae subsp. larvae</name>
    <dbReference type="NCBI Taxonomy" id="147375"/>
    <lineage>
        <taxon>Bacteria</taxon>
        <taxon>Bacillati</taxon>
        <taxon>Bacillota</taxon>
        <taxon>Bacilli</taxon>
        <taxon>Bacillales</taxon>
        <taxon>Paenibacillaceae</taxon>
        <taxon>Paenibacillus</taxon>
    </lineage>
</organism>
<dbReference type="PROSITE" id="PS51012">
    <property type="entry name" value="ABC_TM2"/>
    <property type="match status" value="1"/>
</dbReference>
<feature type="transmembrane region" description="Helical" evidence="8">
    <location>
        <begin position="263"/>
        <end position="288"/>
    </location>
</feature>